<dbReference type="GO" id="GO:0032263">
    <property type="term" value="P:GMP salvage"/>
    <property type="evidence" value="ECO:0007669"/>
    <property type="project" value="TreeGrafter"/>
</dbReference>
<dbReference type="OrthoDB" id="9449045at2759"/>
<evidence type="ECO:0000313" key="2">
    <source>
        <dbReference type="EMBL" id="KAG9389660.1"/>
    </source>
</evidence>
<dbReference type="InterPro" id="IPR029057">
    <property type="entry name" value="PRTase-like"/>
</dbReference>
<accession>A0A8J6AQR1</accession>
<dbReference type="InterPro" id="IPR000836">
    <property type="entry name" value="PRTase_dom"/>
</dbReference>
<dbReference type="GO" id="GO:0000287">
    <property type="term" value="F:magnesium ion binding"/>
    <property type="evidence" value="ECO:0007669"/>
    <property type="project" value="TreeGrafter"/>
</dbReference>
<keyword evidence="3" id="KW-1185">Reference proteome</keyword>
<sequence>MDVAEARKTWIQTYTPHKVCSSVENWHVLMTDAEIKSCLLDLAAKLNKQFENNKVMCVVLLKGAFVFASDFARAVNFPCTFHFVRAKSYGSGASQTEQATDVTIQLAGDVTIDSEVDTILLLDELFDSGKTLASVARYYKETMGFSKDRIFTCTLFAKEHHSPFPAPTFAGISDLPELWLAGYGLDLDGYARGWPHLMVRITEDDCAKEEGATFEERQLARLDAIRVTVRSRIQQISM</sequence>
<evidence type="ECO:0000313" key="3">
    <source>
        <dbReference type="Proteomes" id="UP000717585"/>
    </source>
</evidence>
<dbReference type="Pfam" id="PF00156">
    <property type="entry name" value="Pribosyltran"/>
    <property type="match status" value="1"/>
</dbReference>
<dbReference type="GO" id="GO:0004422">
    <property type="term" value="F:hypoxanthine phosphoribosyltransferase activity"/>
    <property type="evidence" value="ECO:0007669"/>
    <property type="project" value="TreeGrafter"/>
</dbReference>
<dbReference type="Gene3D" id="3.40.50.2020">
    <property type="match status" value="1"/>
</dbReference>
<dbReference type="InterPro" id="IPR050408">
    <property type="entry name" value="HGPRT"/>
</dbReference>
<dbReference type="SUPFAM" id="SSF53271">
    <property type="entry name" value="PRTase-like"/>
    <property type="match status" value="1"/>
</dbReference>
<proteinExistence type="predicted"/>
<dbReference type="GO" id="GO:0005829">
    <property type="term" value="C:cytosol"/>
    <property type="evidence" value="ECO:0007669"/>
    <property type="project" value="TreeGrafter"/>
</dbReference>
<dbReference type="AlphaFoldDB" id="A0A8J6AQR1"/>
<comment type="caution">
    <text evidence="2">The sequence shown here is derived from an EMBL/GenBank/DDBJ whole genome shotgun (WGS) entry which is preliminary data.</text>
</comment>
<gene>
    <name evidence="2" type="ORF">J8273_8960</name>
</gene>
<name>A0A8J6AQR1_9EUKA</name>
<organism evidence="2 3">
    <name type="scientific">Carpediemonas membranifera</name>
    <dbReference type="NCBI Taxonomy" id="201153"/>
    <lineage>
        <taxon>Eukaryota</taxon>
        <taxon>Metamonada</taxon>
        <taxon>Carpediemonas-like organisms</taxon>
        <taxon>Carpediemonas</taxon>
    </lineage>
</organism>
<dbReference type="Proteomes" id="UP000717585">
    <property type="component" value="Unassembled WGS sequence"/>
</dbReference>
<dbReference type="CDD" id="cd06223">
    <property type="entry name" value="PRTases_typeI"/>
    <property type="match status" value="1"/>
</dbReference>
<dbReference type="GO" id="GO:0032264">
    <property type="term" value="P:IMP salvage"/>
    <property type="evidence" value="ECO:0007669"/>
    <property type="project" value="TreeGrafter"/>
</dbReference>
<dbReference type="GO" id="GO:0006178">
    <property type="term" value="P:guanine salvage"/>
    <property type="evidence" value="ECO:0007669"/>
    <property type="project" value="TreeGrafter"/>
</dbReference>
<dbReference type="GO" id="GO:0046100">
    <property type="term" value="P:hypoxanthine metabolic process"/>
    <property type="evidence" value="ECO:0007669"/>
    <property type="project" value="TreeGrafter"/>
</dbReference>
<feature type="domain" description="Phosphoribosyltransferase" evidence="1">
    <location>
        <begin position="41"/>
        <end position="161"/>
    </location>
</feature>
<dbReference type="PANTHER" id="PTHR43340">
    <property type="entry name" value="HYPOXANTHINE-GUANINE PHOSPHORIBOSYLTRANSFERASE"/>
    <property type="match status" value="1"/>
</dbReference>
<keyword evidence="2" id="KW-0808">Transferase</keyword>
<evidence type="ECO:0000259" key="1">
    <source>
        <dbReference type="Pfam" id="PF00156"/>
    </source>
</evidence>
<reference evidence="2" key="1">
    <citation type="submission" date="2021-05" db="EMBL/GenBank/DDBJ databases">
        <title>A free-living protist that lacks canonical eukaryotic 1 DNA replication and segregation systems.</title>
        <authorList>
            <person name="Salas-Leiva D.E."/>
            <person name="Tromer E.C."/>
            <person name="Curtis B.A."/>
            <person name="Jerlstrom-Hultqvist J."/>
            <person name="Kolisko M."/>
            <person name="Yi Z."/>
            <person name="Salas-Leiva J.S."/>
            <person name="Gallot-Lavallee L."/>
            <person name="Kops G.J.P.L."/>
            <person name="Archibald J.M."/>
            <person name="Simpson A.G.B."/>
            <person name="Roger A.J."/>
        </authorList>
    </citation>
    <scope>NUCLEOTIDE SEQUENCE</scope>
    <source>
        <strain evidence="2">BICM</strain>
    </source>
</reference>
<protein>
    <submittedName>
        <fullName evidence="2">Phosphoribosyl transferase domain</fullName>
    </submittedName>
</protein>
<dbReference type="PANTHER" id="PTHR43340:SF1">
    <property type="entry name" value="HYPOXANTHINE PHOSPHORIBOSYLTRANSFERASE"/>
    <property type="match status" value="1"/>
</dbReference>
<dbReference type="EMBL" id="JAHDYR010000069">
    <property type="protein sequence ID" value="KAG9389660.1"/>
    <property type="molecule type" value="Genomic_DNA"/>
</dbReference>